<feature type="transmembrane region" description="Helical" evidence="1">
    <location>
        <begin position="55"/>
        <end position="74"/>
    </location>
</feature>
<dbReference type="EMBL" id="PDSK01000094">
    <property type="protein sequence ID" value="PIE33815.1"/>
    <property type="molecule type" value="Genomic_DNA"/>
</dbReference>
<dbReference type="Pfam" id="PF06808">
    <property type="entry name" value="DctM"/>
    <property type="match status" value="1"/>
</dbReference>
<evidence type="ECO:0000256" key="1">
    <source>
        <dbReference type="SAM" id="Phobius"/>
    </source>
</evidence>
<dbReference type="InterPro" id="IPR010656">
    <property type="entry name" value="DctM"/>
</dbReference>
<keyword evidence="1" id="KW-1133">Transmembrane helix</keyword>
<keyword evidence="1" id="KW-0812">Transmembrane</keyword>
<dbReference type="NCBIfam" id="TIGR02123">
    <property type="entry name" value="TRAP_fused"/>
    <property type="match status" value="1"/>
</dbReference>
<feature type="transmembrane region" description="Helical" evidence="1">
    <location>
        <begin position="269"/>
        <end position="295"/>
    </location>
</feature>
<evidence type="ECO:0000313" key="3">
    <source>
        <dbReference type="EMBL" id="PIE33815.1"/>
    </source>
</evidence>
<feature type="transmembrane region" description="Helical" evidence="1">
    <location>
        <begin position="561"/>
        <end position="584"/>
    </location>
</feature>
<keyword evidence="1" id="KW-0472">Membrane</keyword>
<feature type="transmembrane region" description="Helical" evidence="1">
    <location>
        <begin position="115"/>
        <end position="132"/>
    </location>
</feature>
<gene>
    <name evidence="3" type="ORF">CSA56_09895</name>
</gene>
<feature type="transmembrane region" description="Helical" evidence="1">
    <location>
        <begin position="596"/>
        <end position="626"/>
    </location>
</feature>
<accession>A0A2G6KDV5</accession>
<proteinExistence type="predicted"/>
<feature type="domain" description="TRAP C4-dicarboxylate transport system permease DctM subunit" evidence="2">
    <location>
        <begin position="125"/>
        <end position="559"/>
    </location>
</feature>
<dbReference type="PANTHER" id="PTHR43849:SF2">
    <property type="entry name" value="BLL3936 PROTEIN"/>
    <property type="match status" value="1"/>
</dbReference>
<sequence>MSSTTETPKVKSEETSSYRLLSGKIGRFAFVFCVIVSLIHIWYNSFGLIDVVKKSMLHISLMMAIIFLIKPANSRSPKNRPSVPDWILFVLSLGVGIYLLAVYNRLVESFLQPNIFDNVYGVIFLILIIEAARRTVGWPLTLLSVMFLVYIYVGPYMPGIFAHQGFSLKRIFIRMTMTSEGVLGIGAMVSASYIFMFILFASFLKVTRASEFFNELALALTGRARGGPAKVAIFASALTGTISGSSQANVATTGSFTIPLMKSIGYQPYFAGAVEAIASTGGVLTPPIMGAAAFIMSSYLGISYNKIMLAGIAPAILYYFTLYNMVDLRAAKIGLVGMNKEQLPDLREVLKEKGHMILPLVLIILFLIIGFSPLLAAFIGIISVLVVSSFRKVTRLSWQDILFALNEGARNGAIIAIICGIIGFIIASVGMTGVGQVIGSNVVKWSGGQLWLTSILCMITAVILGMGLPGPACYIITATIAAPALVQIGVPMLAAHFFAFYFGTMSAVVPPVALTSYTAAAIAKDDPNRVAFTGLLLGSAGILLPYMYVYSPVLLGINFHWFHFLTVFITSLAGLYSITIVIIGHLKWPVTIIERFFFAVAAILLVSPSGVGGIAGLGIFGTVYAYHMLQTKKHQ</sequence>
<name>A0A2G6KDV5_9BACT</name>
<feature type="transmembrane region" description="Helical" evidence="1">
    <location>
        <begin position="357"/>
        <end position="390"/>
    </location>
</feature>
<reference evidence="3 4" key="1">
    <citation type="submission" date="2017-10" db="EMBL/GenBank/DDBJ databases">
        <title>Novel microbial diversity and functional potential in the marine mammal oral microbiome.</title>
        <authorList>
            <person name="Dudek N.K."/>
            <person name="Sun C.L."/>
            <person name="Burstein D."/>
            <person name="Kantor R.S."/>
            <person name="Aliaga Goltsman D.S."/>
            <person name="Bik E.M."/>
            <person name="Thomas B.C."/>
            <person name="Banfield J.F."/>
            <person name="Relman D.A."/>
        </authorList>
    </citation>
    <scope>NUCLEOTIDE SEQUENCE [LARGE SCALE GENOMIC DNA]</scope>
    <source>
        <strain evidence="3">DOLJORAL78_47_16</strain>
    </source>
</reference>
<protein>
    <submittedName>
        <fullName evidence="3">C4-dicarboxylate ABC transporter permease</fullName>
    </submittedName>
</protein>
<feature type="transmembrane region" description="Helical" evidence="1">
    <location>
        <begin position="475"/>
        <end position="494"/>
    </location>
</feature>
<feature type="transmembrane region" description="Helical" evidence="1">
    <location>
        <begin position="86"/>
        <end position="103"/>
    </location>
</feature>
<dbReference type="InterPro" id="IPR011853">
    <property type="entry name" value="TRAP_DctM-Dct_fused"/>
</dbReference>
<feature type="transmembrane region" description="Helical" evidence="1">
    <location>
        <begin position="25"/>
        <end position="43"/>
    </location>
</feature>
<comment type="caution">
    <text evidence="3">The sequence shown here is derived from an EMBL/GenBank/DDBJ whole genome shotgun (WGS) entry which is preliminary data.</text>
</comment>
<evidence type="ECO:0000259" key="2">
    <source>
        <dbReference type="Pfam" id="PF06808"/>
    </source>
</evidence>
<feature type="transmembrane region" description="Helical" evidence="1">
    <location>
        <begin position="138"/>
        <end position="161"/>
    </location>
</feature>
<feature type="transmembrane region" description="Helical" evidence="1">
    <location>
        <begin position="500"/>
        <end position="523"/>
    </location>
</feature>
<dbReference type="Proteomes" id="UP000230821">
    <property type="component" value="Unassembled WGS sequence"/>
</dbReference>
<feature type="transmembrane region" description="Helical" evidence="1">
    <location>
        <begin position="530"/>
        <end position="549"/>
    </location>
</feature>
<feature type="transmembrane region" description="Helical" evidence="1">
    <location>
        <begin position="307"/>
        <end position="326"/>
    </location>
</feature>
<dbReference type="PANTHER" id="PTHR43849">
    <property type="entry name" value="BLL3936 PROTEIN"/>
    <property type="match status" value="1"/>
</dbReference>
<organism evidence="3 4">
    <name type="scientific">candidate division KSB3 bacterium</name>
    <dbReference type="NCBI Taxonomy" id="2044937"/>
    <lineage>
        <taxon>Bacteria</taxon>
        <taxon>candidate division KSB3</taxon>
    </lineage>
</organism>
<feature type="transmembrane region" description="Helical" evidence="1">
    <location>
        <begin position="411"/>
        <end position="438"/>
    </location>
</feature>
<feature type="transmembrane region" description="Helical" evidence="1">
    <location>
        <begin position="450"/>
        <end position="468"/>
    </location>
</feature>
<feature type="transmembrane region" description="Helical" evidence="1">
    <location>
        <begin position="182"/>
        <end position="204"/>
    </location>
</feature>
<evidence type="ECO:0000313" key="4">
    <source>
        <dbReference type="Proteomes" id="UP000230821"/>
    </source>
</evidence>
<dbReference type="AlphaFoldDB" id="A0A2G6KDV5"/>